<comment type="catalytic activity">
    <reaction evidence="7">
        <text>deamido-NAD(+) + NH4(+) + ATP = AMP + diphosphate + NAD(+) + H(+)</text>
        <dbReference type="Rhea" id="RHEA:21188"/>
        <dbReference type="ChEBI" id="CHEBI:15378"/>
        <dbReference type="ChEBI" id="CHEBI:28938"/>
        <dbReference type="ChEBI" id="CHEBI:30616"/>
        <dbReference type="ChEBI" id="CHEBI:33019"/>
        <dbReference type="ChEBI" id="CHEBI:57540"/>
        <dbReference type="ChEBI" id="CHEBI:58437"/>
        <dbReference type="ChEBI" id="CHEBI:456215"/>
        <dbReference type="EC" id="6.3.1.5"/>
    </reaction>
</comment>
<sequence length="246" mass="28125">MKKFKSMHEYAKYLNCWIRDYLIAAKKDGVVLGISGGIDSAVVLALCLMNKDIKVIARFFNIKNSSLDKKCIKDLETTYKIKIKNVNFKKEVKSITKKLKIENKLAIANIKPRMRMLSLYALAQQHNALVIGTSNLDELYLGYYTKFGDGACDLAPIAHLNKREVYQLAHTLNVPCSIINRAPSASLYENQTDEKELDITYEEIDNFLDGEKVSRNSLNKIKKWHNASLHKLALLKTPEPFKERKI</sequence>
<name>A0A097SS87_9BACT</name>
<protein>
    <recommendedName>
        <fullName evidence="7">NH(3)-dependent NAD(+) synthetase</fullName>
        <ecNumber evidence="7">6.3.1.5</ecNumber>
    </recommendedName>
</protein>
<dbReference type="eggNOG" id="COG0171">
    <property type="taxonomic scope" value="Bacteria"/>
</dbReference>
<dbReference type="EC" id="6.3.1.5" evidence="7"/>
<dbReference type="GO" id="GO:0005524">
    <property type="term" value="F:ATP binding"/>
    <property type="evidence" value="ECO:0007669"/>
    <property type="project" value="UniProtKB-KW"/>
</dbReference>
<feature type="domain" description="NAD/GMP synthase" evidence="8">
    <location>
        <begin position="12"/>
        <end position="232"/>
    </location>
</feature>
<evidence type="ECO:0000313" key="10">
    <source>
        <dbReference type="Proteomes" id="UP000030066"/>
    </source>
</evidence>
<comment type="pathway">
    <text evidence="1">Cofactor biosynthesis; NAD(+) biosynthesis.</text>
</comment>
<organism evidence="9 10">
    <name type="scientific">Candidatus Malacoplasma girerdii</name>
    <dbReference type="NCBI Taxonomy" id="1318617"/>
    <lineage>
        <taxon>Bacteria</taxon>
        <taxon>Bacillati</taxon>
        <taxon>Mycoplasmatota</taxon>
        <taxon>Mycoplasmoidales</taxon>
        <taxon>Mycoplasmoidaceae</taxon>
        <taxon>Malacoplasma</taxon>
    </lineage>
</organism>
<keyword evidence="10" id="KW-1185">Reference proteome</keyword>
<evidence type="ECO:0000259" key="8">
    <source>
        <dbReference type="Pfam" id="PF02540"/>
    </source>
</evidence>
<dbReference type="SUPFAM" id="SSF52402">
    <property type="entry name" value="Adenine nucleotide alpha hydrolases-like"/>
    <property type="match status" value="1"/>
</dbReference>
<evidence type="ECO:0000256" key="6">
    <source>
        <dbReference type="RuleBase" id="RU003811"/>
    </source>
</evidence>
<dbReference type="Gene3D" id="3.40.50.620">
    <property type="entry name" value="HUPs"/>
    <property type="match status" value="1"/>
</dbReference>
<dbReference type="GO" id="GO:0003952">
    <property type="term" value="F:NAD+ synthase (glutamine-hydrolyzing) activity"/>
    <property type="evidence" value="ECO:0007669"/>
    <property type="project" value="InterPro"/>
</dbReference>
<evidence type="ECO:0000256" key="4">
    <source>
        <dbReference type="ARBA" id="ARBA00022840"/>
    </source>
</evidence>
<evidence type="ECO:0000256" key="3">
    <source>
        <dbReference type="ARBA" id="ARBA00022741"/>
    </source>
</evidence>
<dbReference type="NCBIfam" id="TIGR00552">
    <property type="entry name" value="nadE"/>
    <property type="match status" value="1"/>
</dbReference>
<keyword evidence="4 6" id="KW-0067">ATP-binding</keyword>
<dbReference type="GO" id="GO:0004359">
    <property type="term" value="F:glutaminase activity"/>
    <property type="evidence" value="ECO:0007669"/>
    <property type="project" value="InterPro"/>
</dbReference>
<keyword evidence="2 6" id="KW-0436">Ligase</keyword>
<dbReference type="KEGG" id="mgj:MGM1_0620"/>
<evidence type="ECO:0000256" key="5">
    <source>
        <dbReference type="ARBA" id="ARBA00023027"/>
    </source>
</evidence>
<dbReference type="EMBL" id="CP007711">
    <property type="protein sequence ID" value="AIV03449.1"/>
    <property type="molecule type" value="Genomic_DNA"/>
</dbReference>
<dbReference type="AlphaFoldDB" id="A0A097SS87"/>
<dbReference type="GO" id="GO:0008795">
    <property type="term" value="F:NAD+ synthase activity"/>
    <property type="evidence" value="ECO:0007669"/>
    <property type="project" value="UniProtKB-EC"/>
</dbReference>
<dbReference type="STRING" id="1318617.MGM1_0620"/>
<keyword evidence="5 6" id="KW-0520">NAD</keyword>
<evidence type="ECO:0000313" key="9">
    <source>
        <dbReference type="EMBL" id="AIV03449.1"/>
    </source>
</evidence>
<reference evidence="9 10" key="1">
    <citation type="journal article" date="2014" name="PLoS ONE">
        <title>An emerging Mycoplasma associated with trichomoniasis, vaginal infection and disease.</title>
        <authorList>
            <consortium name="Vaginal Microbiome Consortium"/>
            <person name="Fettweis J.M."/>
            <person name="Serrano M.G."/>
            <person name="Huang B."/>
            <person name="Brooks J.P."/>
            <person name="Glascock A.L."/>
            <person name="Sheth N.U."/>
            <person name="Strauss J.F.III."/>
            <person name="Jefferson K.K."/>
            <person name="Buck G.A."/>
        </authorList>
    </citation>
    <scope>NUCLEOTIDE SEQUENCE [LARGE SCALE GENOMIC DNA]</scope>
    <source>
        <strain evidence="9 10">VCU_M1</strain>
    </source>
</reference>
<dbReference type="InterPro" id="IPR003694">
    <property type="entry name" value="NAD_synthase"/>
</dbReference>
<proteinExistence type="inferred from homology"/>
<keyword evidence="3 6" id="KW-0547">Nucleotide-binding</keyword>
<dbReference type="UniPathway" id="UPA00253"/>
<dbReference type="Pfam" id="PF02540">
    <property type="entry name" value="NAD_synthase"/>
    <property type="match status" value="1"/>
</dbReference>
<gene>
    <name evidence="9" type="primary">nadE</name>
    <name evidence="9" type="ORF">MGM1_0620</name>
</gene>
<dbReference type="InterPro" id="IPR014729">
    <property type="entry name" value="Rossmann-like_a/b/a_fold"/>
</dbReference>
<evidence type="ECO:0000256" key="2">
    <source>
        <dbReference type="ARBA" id="ARBA00022598"/>
    </source>
</evidence>
<dbReference type="HOGENOM" id="CLU_059327_1_1_14"/>
<dbReference type="InterPro" id="IPR022310">
    <property type="entry name" value="NAD/GMP_synthase"/>
</dbReference>
<dbReference type="PANTHER" id="PTHR23090">
    <property type="entry name" value="NH 3 /GLUTAMINE-DEPENDENT NAD + SYNTHETASE"/>
    <property type="match status" value="1"/>
</dbReference>
<evidence type="ECO:0000256" key="7">
    <source>
        <dbReference type="RuleBase" id="RU003812"/>
    </source>
</evidence>
<evidence type="ECO:0000256" key="1">
    <source>
        <dbReference type="ARBA" id="ARBA00004790"/>
    </source>
</evidence>
<accession>A0A097SS87</accession>
<dbReference type="CDD" id="cd00553">
    <property type="entry name" value="NAD_synthase"/>
    <property type="match status" value="1"/>
</dbReference>
<dbReference type="Proteomes" id="UP000030066">
    <property type="component" value="Chromosome"/>
</dbReference>
<comment type="similarity">
    <text evidence="6">Belongs to the NAD synthetase family.</text>
</comment>
<dbReference type="PANTHER" id="PTHR23090:SF7">
    <property type="entry name" value="NH(3)-DEPENDENT NAD(+) SYNTHETASE"/>
    <property type="match status" value="1"/>
</dbReference>
<dbReference type="GO" id="GO:0009435">
    <property type="term" value="P:NAD+ biosynthetic process"/>
    <property type="evidence" value="ECO:0007669"/>
    <property type="project" value="UniProtKB-UniPathway"/>
</dbReference>
<dbReference type="GO" id="GO:0005737">
    <property type="term" value="C:cytoplasm"/>
    <property type="evidence" value="ECO:0007669"/>
    <property type="project" value="InterPro"/>
</dbReference>